<organism evidence="1 2">
    <name type="scientific">Candidatus Gottesmanbacteria bacterium GW2011_GWB1_44_11c</name>
    <dbReference type="NCBI Taxonomy" id="1618447"/>
    <lineage>
        <taxon>Bacteria</taxon>
        <taxon>Candidatus Gottesmaniibacteriota</taxon>
    </lineage>
</organism>
<sequence>MEHESVLNHETGGELPVWKTVYPQGEDSYELTREMRVQGVTVHREAEAMIYDSITLHEGYEPVDLVCVDFADLGLCSRHSLGDQSDPAFWEYYDDPSHREEAHGCPTTAQINKAAGERGLAPCPPEVVPRLRLEYVNQPEGERLFVGMEPIPVSPKKFEVRLPFRKLTPYAEKMNNRRPSPKILKLERIGGRDVLGSESAEPEKEWFSQTFVFRRV</sequence>
<dbReference type="EMBL" id="LCHM01000058">
    <property type="protein sequence ID" value="KKT35163.1"/>
    <property type="molecule type" value="Genomic_DNA"/>
</dbReference>
<name>A0A0G1GLF4_9BACT</name>
<accession>A0A0G1GLF4</accession>
<dbReference type="AlphaFoldDB" id="A0A0G1GLF4"/>
<evidence type="ECO:0000313" key="2">
    <source>
        <dbReference type="Proteomes" id="UP000034617"/>
    </source>
</evidence>
<proteinExistence type="predicted"/>
<protein>
    <submittedName>
        <fullName evidence="1">Uncharacterized protein</fullName>
    </submittedName>
</protein>
<reference evidence="1 2" key="1">
    <citation type="journal article" date="2015" name="Nature">
        <title>rRNA introns, odd ribosomes, and small enigmatic genomes across a large radiation of phyla.</title>
        <authorList>
            <person name="Brown C.T."/>
            <person name="Hug L.A."/>
            <person name="Thomas B.C."/>
            <person name="Sharon I."/>
            <person name="Castelle C.J."/>
            <person name="Singh A."/>
            <person name="Wilkins M.J."/>
            <person name="Williams K.H."/>
            <person name="Banfield J.F."/>
        </authorList>
    </citation>
    <scope>NUCLEOTIDE SEQUENCE [LARGE SCALE GENOMIC DNA]</scope>
</reference>
<comment type="caution">
    <text evidence="1">The sequence shown here is derived from an EMBL/GenBank/DDBJ whole genome shotgun (WGS) entry which is preliminary data.</text>
</comment>
<gene>
    <name evidence="1" type="ORF">UW22_C0058G0009</name>
</gene>
<evidence type="ECO:0000313" key="1">
    <source>
        <dbReference type="EMBL" id="KKT35163.1"/>
    </source>
</evidence>
<dbReference type="Proteomes" id="UP000034617">
    <property type="component" value="Unassembled WGS sequence"/>
</dbReference>